<keyword evidence="3" id="KW-1185">Reference proteome</keyword>
<gene>
    <name evidence="2" type="ORF">PoB_003423500</name>
</gene>
<sequence>MAKPMVPAANSASQPHCAAASTSHNPDDVPALQQLSDQQTSTNTVPTLLSTGSRCQDMSAAAFELIRLETVSTVRVTTLTVSGRFRLIRRHS</sequence>
<organism evidence="2 3">
    <name type="scientific">Plakobranchus ocellatus</name>
    <dbReference type="NCBI Taxonomy" id="259542"/>
    <lineage>
        <taxon>Eukaryota</taxon>
        <taxon>Metazoa</taxon>
        <taxon>Spiralia</taxon>
        <taxon>Lophotrochozoa</taxon>
        <taxon>Mollusca</taxon>
        <taxon>Gastropoda</taxon>
        <taxon>Heterobranchia</taxon>
        <taxon>Euthyneura</taxon>
        <taxon>Panpulmonata</taxon>
        <taxon>Sacoglossa</taxon>
        <taxon>Placobranchoidea</taxon>
        <taxon>Plakobranchidae</taxon>
        <taxon>Plakobranchus</taxon>
    </lineage>
</organism>
<protein>
    <submittedName>
        <fullName evidence="2">Uncharacterized protein</fullName>
    </submittedName>
</protein>
<feature type="compositionally biased region" description="Polar residues" evidence="1">
    <location>
        <begin position="33"/>
        <end position="49"/>
    </location>
</feature>
<evidence type="ECO:0000313" key="2">
    <source>
        <dbReference type="EMBL" id="GFO07730.1"/>
    </source>
</evidence>
<name>A0AAV4AK65_9GAST</name>
<dbReference type="AlphaFoldDB" id="A0AAV4AK65"/>
<dbReference type="EMBL" id="BLXT01003909">
    <property type="protein sequence ID" value="GFO07730.1"/>
    <property type="molecule type" value="Genomic_DNA"/>
</dbReference>
<comment type="caution">
    <text evidence="2">The sequence shown here is derived from an EMBL/GenBank/DDBJ whole genome shotgun (WGS) entry which is preliminary data.</text>
</comment>
<proteinExistence type="predicted"/>
<evidence type="ECO:0000256" key="1">
    <source>
        <dbReference type="SAM" id="MobiDB-lite"/>
    </source>
</evidence>
<reference evidence="2 3" key="1">
    <citation type="journal article" date="2021" name="Elife">
        <title>Chloroplast acquisition without the gene transfer in kleptoplastic sea slugs, Plakobranchus ocellatus.</title>
        <authorList>
            <person name="Maeda T."/>
            <person name="Takahashi S."/>
            <person name="Yoshida T."/>
            <person name="Shimamura S."/>
            <person name="Takaki Y."/>
            <person name="Nagai Y."/>
            <person name="Toyoda A."/>
            <person name="Suzuki Y."/>
            <person name="Arimoto A."/>
            <person name="Ishii H."/>
            <person name="Satoh N."/>
            <person name="Nishiyama T."/>
            <person name="Hasebe M."/>
            <person name="Maruyama T."/>
            <person name="Minagawa J."/>
            <person name="Obokata J."/>
            <person name="Shigenobu S."/>
        </authorList>
    </citation>
    <scope>NUCLEOTIDE SEQUENCE [LARGE SCALE GENOMIC DNA]</scope>
</reference>
<accession>A0AAV4AK65</accession>
<evidence type="ECO:0000313" key="3">
    <source>
        <dbReference type="Proteomes" id="UP000735302"/>
    </source>
</evidence>
<feature type="compositionally biased region" description="Polar residues" evidence="1">
    <location>
        <begin position="10"/>
        <end position="24"/>
    </location>
</feature>
<dbReference type="Proteomes" id="UP000735302">
    <property type="component" value="Unassembled WGS sequence"/>
</dbReference>
<feature type="region of interest" description="Disordered" evidence="1">
    <location>
        <begin position="1"/>
        <end position="49"/>
    </location>
</feature>